<feature type="compositionally biased region" description="Polar residues" evidence="4">
    <location>
        <begin position="870"/>
        <end position="905"/>
    </location>
</feature>
<gene>
    <name evidence="5" type="ORF">DCAR_0831213</name>
</gene>
<feature type="compositionally biased region" description="Polar residues" evidence="4">
    <location>
        <begin position="949"/>
        <end position="963"/>
    </location>
</feature>
<evidence type="ECO:0008006" key="7">
    <source>
        <dbReference type="Google" id="ProtNLM"/>
    </source>
</evidence>
<feature type="region of interest" description="Disordered" evidence="4">
    <location>
        <begin position="556"/>
        <end position="576"/>
    </location>
</feature>
<dbReference type="Proteomes" id="UP000077755">
    <property type="component" value="Chromosome 8"/>
</dbReference>
<feature type="compositionally biased region" description="Polar residues" evidence="4">
    <location>
        <begin position="440"/>
        <end position="465"/>
    </location>
</feature>
<dbReference type="GO" id="GO:0006355">
    <property type="term" value="P:regulation of DNA-templated transcription"/>
    <property type="evidence" value="ECO:0007669"/>
    <property type="project" value="TreeGrafter"/>
</dbReference>
<reference evidence="5" key="2">
    <citation type="submission" date="2022-03" db="EMBL/GenBank/DDBJ databases">
        <title>Draft title - Genomic analysis of global carrot germplasm unveils the trajectory of domestication and the origin of high carotenoid orange carrot.</title>
        <authorList>
            <person name="Iorizzo M."/>
            <person name="Ellison S."/>
            <person name="Senalik D."/>
            <person name="Macko-Podgorni A."/>
            <person name="Grzebelus D."/>
            <person name="Bostan H."/>
            <person name="Rolling W."/>
            <person name="Curaba J."/>
            <person name="Simon P."/>
        </authorList>
    </citation>
    <scope>NUCLEOTIDE SEQUENCE</scope>
    <source>
        <tissue evidence="5">Leaf</tissue>
    </source>
</reference>
<feature type="region of interest" description="Disordered" evidence="4">
    <location>
        <begin position="270"/>
        <end position="316"/>
    </location>
</feature>
<sequence>MASSSGLVMNETDCPDRETAVDVSLGKNGQCSLECGKDEKEECGEHDEDEDEDEDFDFNPFLKENLSIEASSSLSSEIEGVEADVVDSGEGNSPFSVTALLSKPVNQVKDYAVGDSENGRVVTVASDDASKVGRVGVSAENEAFVEKDSVLSNGKKVVNNVVGHLDTSVQSTNVIMDVDDEDAICRRTRARYSLASFTLDELETFLQETDDEDDLPNVDDEAEYRKFLAAVLHGGDADHMAEKENENVDDEDEDNDADFELEIEEALESDVDEILKSPAQVRNSEGGGRRPETRQNKQQKSSAQLKKKSSGHLSMPLRPLLPYVPVLSSTAFQENLTRLESASHRQPSSAIDSTLNGFTPHQIGQLHCLIHEHVQLLIQVYSLCIFEPSKEHIAPQIQGMILEILNKRNQVLKYRTTPYPSSYFFPPYIRPSVSNEHEISLQTQDTSPSPINASESDSCPENNITLPPHSGRHKSVSCSKEGQIQATEGPMWMPSINGHVLSILDVAPLNLAKSYMDEVSSAVQEYQRRHVGDACDTRFEKEPLFLLKNLDPHANEAQRGSEAVTGKPSSGNDQGLKKTLASTLTERSKKQSVAPVPKQIAKLAQRFFFLFNPALFPHKPPPASNVNRVLFTDAEDVLLASGLMQYNTDWKAIQQRFLPSKSKHQIFVRQKNRSCSRAPENPIKAVRRLKNSPLTAEEIARIREGLVVFKNDLMSVWKFVVPYRDPVLLPRQWRVATGTQKSYKVDEQRKKKRRLYESNRRKSKPANLVKWHSPSEKEDCSAGEENNSGNDCIDNENEAYVHEAFLADWRPDTSGVSLELPTSDCGLKSIPSYFSSQENCHTKEQKGQGKSCGVRNLHCQIGQQFSESLENSPFRASSDGTRANSALSSHLNNPFSDVPSKSSGPQPSPLKYQARRSRTACLVKLAPGLPPVNLPPSVRIMSQSAFKSYKGDTSSSVSTSQNGYPGPSTPNTVGKLLKVAQSGTVDAIKSGPTTIPLQSSISHLHPNESVLRKRGTVEDQDGSDLHMHPLLFRSPEDRRLPYYPLNSSTNASSSFNFFPRNQPLLNLSLFHNSKQVSYMTSQSGKSSNSMEKRTLSFGIDFHPLLQRSNDVDSSIVACSVAEQSHCAKLPGILLAQSQESVGAAIGDFPVSVLDVPSNPSQKMNDLDLDIHLSCTSTKQIPAESRNAINENMTREASSGHVCGIKDIQNFNPKDRTGSSPEAIPPVIGQNVDSVSHASLLHNQFVSSEVANITPNQFVPEIVMEQEELSDSEDEITEDVEFECEEMTDSEGEEESNSDHIDFRGIKVVPANKSCF</sequence>
<dbReference type="EMBL" id="CP093350">
    <property type="protein sequence ID" value="WOH11722.1"/>
    <property type="molecule type" value="Genomic_DNA"/>
</dbReference>
<reference evidence="5" key="1">
    <citation type="journal article" date="2016" name="Nat. Genet.">
        <title>A high-quality carrot genome assembly provides new insights into carotenoid accumulation and asterid genome evolution.</title>
        <authorList>
            <person name="Iorizzo M."/>
            <person name="Ellison S."/>
            <person name="Senalik D."/>
            <person name="Zeng P."/>
            <person name="Satapoomin P."/>
            <person name="Huang J."/>
            <person name="Bowman M."/>
            <person name="Iovene M."/>
            <person name="Sanseverino W."/>
            <person name="Cavagnaro P."/>
            <person name="Yildiz M."/>
            <person name="Macko-Podgorni A."/>
            <person name="Moranska E."/>
            <person name="Grzebelus E."/>
            <person name="Grzebelus D."/>
            <person name="Ashrafi H."/>
            <person name="Zheng Z."/>
            <person name="Cheng S."/>
            <person name="Spooner D."/>
            <person name="Van Deynze A."/>
            <person name="Simon P."/>
        </authorList>
    </citation>
    <scope>NUCLEOTIDE SEQUENCE</scope>
    <source>
        <tissue evidence="5">Leaf</tissue>
    </source>
</reference>
<keyword evidence="2" id="KW-0804">Transcription</keyword>
<dbReference type="GO" id="GO:0003712">
    <property type="term" value="F:transcription coregulator activity"/>
    <property type="evidence" value="ECO:0007669"/>
    <property type="project" value="TreeGrafter"/>
</dbReference>
<dbReference type="GO" id="GO:0005634">
    <property type="term" value="C:nucleus"/>
    <property type="evidence" value="ECO:0007669"/>
    <property type="project" value="TreeGrafter"/>
</dbReference>
<proteinExistence type="predicted"/>
<evidence type="ECO:0000256" key="1">
    <source>
        <dbReference type="ARBA" id="ARBA00023015"/>
    </source>
</evidence>
<feature type="region of interest" description="Disordered" evidence="4">
    <location>
        <begin position="437"/>
        <end position="476"/>
    </location>
</feature>
<organism evidence="5 6">
    <name type="scientific">Daucus carota subsp. sativus</name>
    <name type="common">Carrot</name>
    <dbReference type="NCBI Taxonomy" id="79200"/>
    <lineage>
        <taxon>Eukaryota</taxon>
        <taxon>Viridiplantae</taxon>
        <taxon>Streptophyta</taxon>
        <taxon>Embryophyta</taxon>
        <taxon>Tracheophyta</taxon>
        <taxon>Spermatophyta</taxon>
        <taxon>Magnoliopsida</taxon>
        <taxon>eudicotyledons</taxon>
        <taxon>Gunneridae</taxon>
        <taxon>Pentapetalae</taxon>
        <taxon>asterids</taxon>
        <taxon>campanulids</taxon>
        <taxon>Apiales</taxon>
        <taxon>Apiaceae</taxon>
        <taxon>Apioideae</taxon>
        <taxon>Scandiceae</taxon>
        <taxon>Daucinae</taxon>
        <taxon>Daucus</taxon>
        <taxon>Daucus sect. Daucus</taxon>
    </lineage>
</organism>
<feature type="region of interest" description="Disordered" evidence="4">
    <location>
        <begin position="1"/>
        <end position="58"/>
    </location>
</feature>
<evidence type="ECO:0000256" key="3">
    <source>
        <dbReference type="ARBA" id="ARBA00023242"/>
    </source>
</evidence>
<dbReference type="InterPro" id="IPR009057">
    <property type="entry name" value="Homeodomain-like_sf"/>
</dbReference>
<protein>
    <recommendedName>
        <fullName evidence="7">Myb-like domain-containing protein</fullName>
    </recommendedName>
</protein>
<dbReference type="InterPro" id="IPR052435">
    <property type="entry name" value="YY1-Transcr_Regul"/>
</dbReference>
<accession>A0AAF1BC63</accession>
<keyword evidence="1" id="KW-0805">Transcription regulation</keyword>
<evidence type="ECO:0000256" key="4">
    <source>
        <dbReference type="SAM" id="MobiDB-lite"/>
    </source>
</evidence>
<feature type="region of interest" description="Disordered" evidence="4">
    <location>
        <begin position="949"/>
        <end position="969"/>
    </location>
</feature>
<name>A0AAF1BC63_DAUCS</name>
<dbReference type="PANTHER" id="PTHR16088:SF3">
    <property type="entry name" value="GON-4-LIKE PROTEIN"/>
    <property type="match status" value="1"/>
</dbReference>
<feature type="compositionally biased region" description="Acidic residues" evidence="4">
    <location>
        <begin position="41"/>
        <end position="57"/>
    </location>
</feature>
<feature type="region of interest" description="Disordered" evidence="4">
    <location>
        <begin position="870"/>
        <end position="914"/>
    </location>
</feature>
<feature type="region of interest" description="Disordered" evidence="4">
    <location>
        <begin position="740"/>
        <end position="793"/>
    </location>
</feature>
<keyword evidence="3" id="KW-0539">Nucleus</keyword>
<dbReference type="PANTHER" id="PTHR16088">
    <property type="entry name" value="YY1 ASSOCIATED PROTEIN-RELATED"/>
    <property type="match status" value="1"/>
</dbReference>
<feature type="compositionally biased region" description="Basic and acidic residues" evidence="4">
    <location>
        <begin position="743"/>
        <end position="760"/>
    </location>
</feature>
<keyword evidence="6" id="KW-1185">Reference proteome</keyword>
<evidence type="ECO:0000256" key="2">
    <source>
        <dbReference type="ARBA" id="ARBA00023163"/>
    </source>
</evidence>
<evidence type="ECO:0000313" key="5">
    <source>
        <dbReference type="EMBL" id="WOH11722.1"/>
    </source>
</evidence>
<dbReference type="SUPFAM" id="SSF46689">
    <property type="entry name" value="Homeodomain-like"/>
    <property type="match status" value="1"/>
</dbReference>
<evidence type="ECO:0000313" key="6">
    <source>
        <dbReference type="Proteomes" id="UP000077755"/>
    </source>
</evidence>